<evidence type="ECO:0000256" key="1">
    <source>
        <dbReference type="ARBA" id="ARBA00023172"/>
    </source>
</evidence>
<dbReference type="SUPFAM" id="SSF56349">
    <property type="entry name" value="DNA breaking-rejoining enzymes"/>
    <property type="match status" value="1"/>
</dbReference>
<evidence type="ECO:0000313" key="2">
    <source>
        <dbReference type="EMBL" id="QCF27418.1"/>
    </source>
</evidence>
<dbReference type="Gene3D" id="1.10.443.10">
    <property type="entry name" value="Intergrase catalytic core"/>
    <property type="match status" value="1"/>
</dbReference>
<dbReference type="GO" id="GO:0003677">
    <property type="term" value="F:DNA binding"/>
    <property type="evidence" value="ECO:0007669"/>
    <property type="project" value="InterPro"/>
</dbReference>
<name>A0A4P7XK69_9ALTE</name>
<proteinExistence type="predicted"/>
<organism evidence="2 3">
    <name type="scientific">Hydrocarboniclastica marina</name>
    <dbReference type="NCBI Taxonomy" id="2259620"/>
    <lineage>
        <taxon>Bacteria</taxon>
        <taxon>Pseudomonadati</taxon>
        <taxon>Pseudomonadota</taxon>
        <taxon>Gammaproteobacteria</taxon>
        <taxon>Alteromonadales</taxon>
        <taxon>Alteromonadaceae</taxon>
        <taxon>Hydrocarboniclastica</taxon>
    </lineage>
</organism>
<dbReference type="InterPro" id="IPR013762">
    <property type="entry name" value="Integrase-like_cat_sf"/>
</dbReference>
<dbReference type="AlphaFoldDB" id="A0A4P7XK69"/>
<dbReference type="Proteomes" id="UP000298049">
    <property type="component" value="Chromosome"/>
</dbReference>
<dbReference type="OrthoDB" id="5614256at2"/>
<dbReference type="EMBL" id="CP031093">
    <property type="protein sequence ID" value="QCF27418.1"/>
    <property type="molecule type" value="Genomic_DNA"/>
</dbReference>
<dbReference type="RefSeq" id="WP_136550128.1">
    <property type="nucleotide sequence ID" value="NZ_CP031093.1"/>
</dbReference>
<keyword evidence="1" id="KW-0233">DNA recombination</keyword>
<accession>A0A4P7XK69</accession>
<dbReference type="InterPro" id="IPR011010">
    <property type="entry name" value="DNA_brk_join_enz"/>
</dbReference>
<reference evidence="2 3" key="1">
    <citation type="submission" date="2018-07" db="EMBL/GenBank/DDBJ databases">
        <title>Marsedoiliclastica nanhaica gen. nov. sp. nov., a novel marine hydrocarbonoclastic bacterium isolated from an in-situ enriched hydrocarbon-degrading consortium in deep-sea sediment.</title>
        <authorList>
            <person name="Dong C."/>
            <person name="Ma T."/>
            <person name="Liu R."/>
            <person name="Shao Z."/>
        </authorList>
    </citation>
    <scope>NUCLEOTIDE SEQUENCE [LARGE SCALE GENOMIC DNA]</scope>
    <source>
        <strain evidence="3">soil36-7</strain>
    </source>
</reference>
<keyword evidence="3" id="KW-1185">Reference proteome</keyword>
<dbReference type="GO" id="GO:0006310">
    <property type="term" value="P:DNA recombination"/>
    <property type="evidence" value="ECO:0007669"/>
    <property type="project" value="UniProtKB-KW"/>
</dbReference>
<protein>
    <submittedName>
        <fullName evidence="2">Uncharacterized protein</fullName>
    </submittedName>
</protein>
<dbReference type="KEGG" id="hmi:soil367_16615"/>
<dbReference type="GO" id="GO:0015074">
    <property type="term" value="P:DNA integration"/>
    <property type="evidence" value="ECO:0007669"/>
    <property type="project" value="InterPro"/>
</dbReference>
<gene>
    <name evidence="2" type="ORF">soil367_16615</name>
</gene>
<sequence>MSLVSIIAGFDEEVRARFGLRPDLVGTRYLAEGLQALIPHIEKIGAPRFGSPLLERTQAWSNLARGGLPVQTGPIPGSNRLKGDWPVHALIVDLARSDGRGRKSLALAAQIVVASDLIQCKIDQGSVKNRSGFVSTRVLACRRHRQMTRRELDLFPDVPYCMMSLHRALEAILDNDLTQEHESTVGPMERMFAYALGLRDSPLRGPRQTRRPDSTFAAARVVRSQGSQDPDGEIHETEFALITECAIPHDELEDQRRLGLSGEESELGVTLLQPKRTLRPEKGEAPGLATLYSRSAIKHQQKATQRLPSRWDSLSSFEHTVLLRAILENREASPDAVALITLCLMTGQAATDAMSTRVCRDVVDLPKDPDAGVVYLVTANATWHRGVFRPAEAGSAPANAARVLAPVAPSVGFPIAKRFWQALELSLSRALGRSEQLESPLFDGDIASPIDQAKHLIAAINRRQNTRLTLLRIQHTLYQLLVEHEGDLAEACLVTGQLPPTGQSASIFYHHTTTSILIRRYIKAVESLPLEMEFFRHERLLGQGSEVGSELRLAIPALRRLVKDLMESVRLAQINWTTADAWIEFHNAYTSYTIMLMLFTTGYRAVQDPIATEADIDWDNRLVVINDKAGGREGHSRIVPLAQPCWQQLEHYQRHRRFVVETLSMIGRQAPASFFFFLTDSAQAEQVRPVTLARRLKYCFDLPLNLNRHLLRGYIREADVPGEAVDAFMGHWMDGQNPWGRYSSLDPLNYRAAIGRAVEQLSYVVQWRALEGLS</sequence>
<evidence type="ECO:0000313" key="3">
    <source>
        <dbReference type="Proteomes" id="UP000298049"/>
    </source>
</evidence>